<comment type="caution">
    <text evidence="1">The sequence shown here is derived from an EMBL/GenBank/DDBJ whole genome shotgun (WGS) entry which is preliminary data.</text>
</comment>
<protein>
    <submittedName>
        <fullName evidence="1">Uncharacterized protein</fullName>
    </submittedName>
</protein>
<reference evidence="1" key="1">
    <citation type="submission" date="2022-02" db="EMBL/GenBank/DDBJ databases">
        <title>Plant Genome Project.</title>
        <authorList>
            <person name="Zhang R.-G."/>
        </authorList>
    </citation>
    <scope>NUCLEOTIDE SEQUENCE</scope>
    <source>
        <strain evidence="1">AT1</strain>
    </source>
</reference>
<proteinExistence type="predicted"/>
<name>A0ACC0NLB3_RHOML</name>
<dbReference type="EMBL" id="CM046392">
    <property type="protein sequence ID" value="KAI8553547.1"/>
    <property type="molecule type" value="Genomic_DNA"/>
</dbReference>
<keyword evidence="2" id="KW-1185">Reference proteome</keyword>
<organism evidence="1 2">
    <name type="scientific">Rhododendron molle</name>
    <name type="common">Chinese azalea</name>
    <name type="synonym">Azalea mollis</name>
    <dbReference type="NCBI Taxonomy" id="49168"/>
    <lineage>
        <taxon>Eukaryota</taxon>
        <taxon>Viridiplantae</taxon>
        <taxon>Streptophyta</taxon>
        <taxon>Embryophyta</taxon>
        <taxon>Tracheophyta</taxon>
        <taxon>Spermatophyta</taxon>
        <taxon>Magnoliopsida</taxon>
        <taxon>eudicotyledons</taxon>
        <taxon>Gunneridae</taxon>
        <taxon>Pentapetalae</taxon>
        <taxon>asterids</taxon>
        <taxon>Ericales</taxon>
        <taxon>Ericaceae</taxon>
        <taxon>Ericoideae</taxon>
        <taxon>Rhodoreae</taxon>
        <taxon>Rhododendron</taxon>
    </lineage>
</organism>
<evidence type="ECO:0000313" key="1">
    <source>
        <dbReference type="EMBL" id="KAI8553547.1"/>
    </source>
</evidence>
<gene>
    <name evidence="1" type="ORF">RHMOL_Rhmol05G0024700</name>
</gene>
<accession>A0ACC0NLB3</accession>
<dbReference type="Proteomes" id="UP001062846">
    <property type="component" value="Chromosome 5"/>
</dbReference>
<evidence type="ECO:0000313" key="2">
    <source>
        <dbReference type="Proteomes" id="UP001062846"/>
    </source>
</evidence>
<sequence>MTNLPQAYDLNILMEGRLASPIYCEATDSRDFHIFLSQLHSINERFIKGLIWNRQRTELGDGSGGISSLCGGQWTGGCGHERVVTGVLVAKEGAAMRQEDTARPKCEIRVPSFNVFQLQMSV</sequence>